<organism evidence="7 8">
    <name type="scientific">Palleronia abyssalis</name>
    <dbReference type="NCBI Taxonomy" id="1501240"/>
    <lineage>
        <taxon>Bacteria</taxon>
        <taxon>Pseudomonadati</taxon>
        <taxon>Pseudomonadota</taxon>
        <taxon>Alphaproteobacteria</taxon>
        <taxon>Rhodobacterales</taxon>
        <taxon>Roseobacteraceae</taxon>
        <taxon>Palleronia</taxon>
    </lineage>
</organism>
<keyword evidence="5 6" id="KW-0472">Membrane</keyword>
<dbReference type="OrthoDB" id="9781030at2"/>
<evidence type="ECO:0000256" key="3">
    <source>
        <dbReference type="ARBA" id="ARBA00022692"/>
    </source>
</evidence>
<protein>
    <submittedName>
        <fullName evidence="7">Uncharacterized protein</fullName>
    </submittedName>
</protein>
<feature type="transmembrane region" description="Helical" evidence="6">
    <location>
        <begin position="50"/>
        <end position="72"/>
    </location>
</feature>
<keyword evidence="2" id="KW-1003">Cell membrane</keyword>
<keyword evidence="8" id="KW-1185">Reference proteome</keyword>
<evidence type="ECO:0000256" key="6">
    <source>
        <dbReference type="SAM" id="Phobius"/>
    </source>
</evidence>
<feature type="transmembrane region" description="Helical" evidence="6">
    <location>
        <begin position="112"/>
        <end position="135"/>
    </location>
</feature>
<dbReference type="InterPro" id="IPR017039">
    <property type="entry name" value="Virul_fac_BrkB"/>
</dbReference>
<sequence>MADTETSPISRQNRSSTLGPGLGWRAWYQSTKAVFLGLNDSNIALISAGVAFYGMLAIFPTLAAIIAIWGFFADPDAVYGQLATMRGIIPGDAYAILDEQITSLITANSSTLGWTTIISLSAAIWSSRAGVAALIRGLNAVYNEKNRVGLRQMAAAFGVTFLLIGVALVALLSVVILPIVLAVLPLGPITALLVASVRWIVALAVVIVGIGVVYRFGPNRRKARVPWLTPGALVAVIIWGAISYGFSYYLSNFGRYNEVYGALGAVIALLMWLYLSAFSVLLGAALNAELERRTRVDSTVGPSRPMGERKATAADVFIGD</sequence>
<feature type="transmembrane region" description="Helical" evidence="6">
    <location>
        <begin position="196"/>
        <end position="216"/>
    </location>
</feature>
<evidence type="ECO:0000313" key="8">
    <source>
        <dbReference type="Proteomes" id="UP000244912"/>
    </source>
</evidence>
<evidence type="ECO:0000313" key="7">
    <source>
        <dbReference type="EMBL" id="SPJ23098.1"/>
    </source>
</evidence>
<feature type="transmembrane region" description="Helical" evidence="6">
    <location>
        <begin position="262"/>
        <end position="286"/>
    </location>
</feature>
<evidence type="ECO:0000256" key="1">
    <source>
        <dbReference type="ARBA" id="ARBA00004651"/>
    </source>
</evidence>
<dbReference type="PANTHER" id="PTHR30213">
    <property type="entry name" value="INNER MEMBRANE PROTEIN YHJD"/>
    <property type="match status" value="1"/>
</dbReference>
<evidence type="ECO:0000256" key="2">
    <source>
        <dbReference type="ARBA" id="ARBA00022475"/>
    </source>
</evidence>
<name>A0A2R8BSH3_9RHOB</name>
<dbReference type="PANTHER" id="PTHR30213:SF0">
    <property type="entry name" value="UPF0761 MEMBRANE PROTEIN YIHY"/>
    <property type="match status" value="1"/>
</dbReference>
<dbReference type="Pfam" id="PF03631">
    <property type="entry name" value="Virul_fac_BrkB"/>
    <property type="match status" value="1"/>
</dbReference>
<dbReference type="GO" id="GO:0005886">
    <property type="term" value="C:plasma membrane"/>
    <property type="evidence" value="ECO:0007669"/>
    <property type="project" value="UniProtKB-SubCell"/>
</dbReference>
<gene>
    <name evidence="7" type="ORF">PAA8504_00903</name>
</gene>
<accession>A0A2R8BSH3</accession>
<evidence type="ECO:0000256" key="4">
    <source>
        <dbReference type="ARBA" id="ARBA00022989"/>
    </source>
</evidence>
<comment type="subcellular location">
    <subcellularLocation>
        <location evidence="1">Cell membrane</location>
        <topology evidence="1">Multi-pass membrane protein</topology>
    </subcellularLocation>
</comment>
<evidence type="ECO:0000256" key="5">
    <source>
        <dbReference type="ARBA" id="ARBA00023136"/>
    </source>
</evidence>
<feature type="transmembrane region" description="Helical" evidence="6">
    <location>
        <begin position="228"/>
        <end position="250"/>
    </location>
</feature>
<keyword evidence="3 6" id="KW-0812">Transmembrane</keyword>
<dbReference type="Proteomes" id="UP000244912">
    <property type="component" value="Unassembled WGS sequence"/>
</dbReference>
<dbReference type="PIRSF" id="PIRSF035875">
    <property type="entry name" value="RNase_BN"/>
    <property type="match status" value="1"/>
</dbReference>
<feature type="transmembrane region" description="Helical" evidence="6">
    <location>
        <begin position="156"/>
        <end position="184"/>
    </location>
</feature>
<dbReference type="EMBL" id="ONZF01000002">
    <property type="protein sequence ID" value="SPJ23098.1"/>
    <property type="molecule type" value="Genomic_DNA"/>
</dbReference>
<dbReference type="AlphaFoldDB" id="A0A2R8BSH3"/>
<keyword evidence="4 6" id="KW-1133">Transmembrane helix</keyword>
<dbReference type="NCBIfam" id="TIGR00765">
    <property type="entry name" value="yihY_not_rbn"/>
    <property type="match status" value="1"/>
</dbReference>
<dbReference type="RefSeq" id="WP_108892967.1">
    <property type="nucleotide sequence ID" value="NZ_ONZF01000002.1"/>
</dbReference>
<proteinExistence type="predicted"/>
<reference evidence="7 8" key="1">
    <citation type="submission" date="2018-03" db="EMBL/GenBank/DDBJ databases">
        <authorList>
            <person name="Keele B.F."/>
        </authorList>
    </citation>
    <scope>NUCLEOTIDE SEQUENCE [LARGE SCALE GENOMIC DNA]</scope>
    <source>
        <strain evidence="7 8">CECT 8504</strain>
    </source>
</reference>